<protein>
    <recommendedName>
        <fullName evidence="7">DNA 3'-5' helicase</fullName>
        <ecNumber evidence="7">5.6.2.4</ecNumber>
    </recommendedName>
</protein>
<keyword evidence="13" id="KW-1185">Reference proteome</keyword>
<dbReference type="PROSITE" id="PS51198">
    <property type="entry name" value="UVRD_HELICASE_ATP_BIND"/>
    <property type="match status" value="1"/>
</dbReference>
<evidence type="ECO:0000256" key="10">
    <source>
        <dbReference type="SAM" id="MobiDB-lite"/>
    </source>
</evidence>
<dbReference type="EMBL" id="BNEA01000015">
    <property type="protein sequence ID" value="GHI53620.1"/>
    <property type="molecule type" value="Genomic_DNA"/>
</dbReference>
<comment type="caution">
    <text evidence="12">The sequence shown here is derived from an EMBL/GenBank/DDBJ whole genome shotgun (WGS) entry which is preliminary data.</text>
</comment>
<dbReference type="InterPro" id="IPR000212">
    <property type="entry name" value="DNA_helicase_UvrD/REP"/>
</dbReference>
<dbReference type="RefSeq" id="WP_189989342.1">
    <property type="nucleotide sequence ID" value="NZ_BNCB01000001.1"/>
</dbReference>
<feature type="domain" description="UvrD-like helicase ATP-binding" evidence="11">
    <location>
        <begin position="261"/>
        <end position="538"/>
    </location>
</feature>
<dbReference type="Proteomes" id="UP000646738">
    <property type="component" value="Unassembled WGS sequence"/>
</dbReference>
<dbReference type="PANTHER" id="PTHR11070">
    <property type="entry name" value="UVRD / RECB / PCRA DNA HELICASE FAMILY MEMBER"/>
    <property type="match status" value="1"/>
</dbReference>
<proteinExistence type="predicted"/>
<comment type="catalytic activity">
    <reaction evidence="6">
        <text>Couples ATP hydrolysis with the unwinding of duplex DNA by translocating in the 3'-5' direction.</text>
        <dbReference type="EC" id="5.6.2.4"/>
    </reaction>
</comment>
<accession>A0ABQ3RCP0</accession>
<dbReference type="SUPFAM" id="SSF52540">
    <property type="entry name" value="P-loop containing nucleoside triphosphate hydrolases"/>
    <property type="match status" value="1"/>
</dbReference>
<evidence type="ECO:0000313" key="13">
    <source>
        <dbReference type="Proteomes" id="UP000646738"/>
    </source>
</evidence>
<dbReference type="InterPro" id="IPR014017">
    <property type="entry name" value="DNA_helicase_UvrD-like_C"/>
</dbReference>
<dbReference type="InterPro" id="IPR027417">
    <property type="entry name" value="P-loop_NTPase"/>
</dbReference>
<feature type="region of interest" description="Disordered" evidence="10">
    <location>
        <begin position="202"/>
        <end position="221"/>
    </location>
</feature>
<evidence type="ECO:0000256" key="7">
    <source>
        <dbReference type="ARBA" id="ARBA00034808"/>
    </source>
</evidence>
<name>A0ABQ3RCP0_STRRR</name>
<dbReference type="Pfam" id="PF00580">
    <property type="entry name" value="UvrD-helicase"/>
    <property type="match status" value="1"/>
</dbReference>
<evidence type="ECO:0000256" key="3">
    <source>
        <dbReference type="ARBA" id="ARBA00022806"/>
    </source>
</evidence>
<keyword evidence="3 9" id="KW-0347">Helicase</keyword>
<evidence type="ECO:0000313" key="12">
    <source>
        <dbReference type="EMBL" id="GHI53620.1"/>
    </source>
</evidence>
<evidence type="ECO:0000256" key="1">
    <source>
        <dbReference type="ARBA" id="ARBA00022741"/>
    </source>
</evidence>
<keyword evidence="4 9" id="KW-0067">ATP-binding</keyword>
<evidence type="ECO:0000256" key="5">
    <source>
        <dbReference type="ARBA" id="ARBA00023235"/>
    </source>
</evidence>
<evidence type="ECO:0000256" key="6">
    <source>
        <dbReference type="ARBA" id="ARBA00034617"/>
    </source>
</evidence>
<keyword evidence="5" id="KW-0413">Isomerase</keyword>
<evidence type="ECO:0000256" key="8">
    <source>
        <dbReference type="ARBA" id="ARBA00048988"/>
    </source>
</evidence>
<feature type="binding site" evidence="9">
    <location>
        <begin position="282"/>
        <end position="289"/>
    </location>
    <ligand>
        <name>ATP</name>
        <dbReference type="ChEBI" id="CHEBI:30616"/>
    </ligand>
</feature>
<dbReference type="Pfam" id="PF13361">
    <property type="entry name" value="UvrD_C"/>
    <property type="match status" value="1"/>
</dbReference>
<sequence length="731" mass="80397">MATLGIHKDFLMEFARLERPVQKRVHEVFEKFQEHRHAGLHLEKLEKARDPRIRTIRITQFMRGVVLAPESGDSFLLLKVLPHDDAIAWAVKHRATLNSATQGIELRNDVALERATAGVRAIAADTTKRLFTHVSDKDLTRLGIDADLLPLVRHLSDESHLDALHKILPEQQYDVLAGLAAGMGVDDVWREVVQAQLEQTPPSVPQQVTGVTGDDRSVPVSEKDGLSAAMARAQGRIALISGPDELMEILTRPFDAWRVFLHPSQRKVACRPSYSGPARVTGGPGTGKTVVALHRALHLAQQLPSEAPDKSILLTTFTRDLASDLSRSLELLIPDAELRDKIHVVNIDALANQIVREDRRTSLSVITGQKEITARWARIARRLGIDFTDVFLDQEWRHVILAQDVRSAESYLKASRSGRGTPLGPLKRAQVWRAVEAFTKELRANGEWTFLQICAEAARLLEERGGERRFRHVVVDEAQDLHPAQWRLLRALVTPGADDLFIAGDTHQRIYGNRVSLRSLGIPVTGRSTRLRINYRTTKEILSWSTGLLTGTSVDDMDGGDESLSGYRSAFRGAPPQLVPASSKAEELAGLVAQIGEWVTAGVAPAEIGIAVRFVQLGKDVAQALERSGIGATVLGSSPSGTSDGVRIGTMHRMKGLEFRCVAVAGVNNGIVPMRSAITAEEVDAQQHREDLLSELSLLFVACTRAREALRVSWHGGPSPFLAMVRASSDR</sequence>
<dbReference type="Gene3D" id="3.40.50.300">
    <property type="entry name" value="P-loop containing nucleotide triphosphate hydrolases"/>
    <property type="match status" value="3"/>
</dbReference>
<dbReference type="InterPro" id="IPR014016">
    <property type="entry name" value="UvrD-like_ATP-bd"/>
</dbReference>
<keyword evidence="2 9" id="KW-0378">Hydrolase</keyword>
<evidence type="ECO:0000256" key="4">
    <source>
        <dbReference type="ARBA" id="ARBA00022840"/>
    </source>
</evidence>
<dbReference type="GO" id="GO:0004386">
    <property type="term" value="F:helicase activity"/>
    <property type="evidence" value="ECO:0007669"/>
    <property type="project" value="UniProtKB-KW"/>
</dbReference>
<evidence type="ECO:0000256" key="2">
    <source>
        <dbReference type="ARBA" id="ARBA00022801"/>
    </source>
</evidence>
<evidence type="ECO:0000256" key="9">
    <source>
        <dbReference type="PROSITE-ProRule" id="PRU00560"/>
    </source>
</evidence>
<dbReference type="PANTHER" id="PTHR11070:SF45">
    <property type="entry name" value="DNA 3'-5' HELICASE"/>
    <property type="match status" value="1"/>
</dbReference>
<organism evidence="12 13">
    <name type="scientific">Streptomyces rubradiris</name>
    <name type="common">Streptomyces achromogenes subsp. rubradiris</name>
    <dbReference type="NCBI Taxonomy" id="285531"/>
    <lineage>
        <taxon>Bacteria</taxon>
        <taxon>Bacillati</taxon>
        <taxon>Actinomycetota</taxon>
        <taxon>Actinomycetes</taxon>
        <taxon>Kitasatosporales</taxon>
        <taxon>Streptomycetaceae</taxon>
        <taxon>Streptomyces</taxon>
    </lineage>
</organism>
<evidence type="ECO:0000259" key="11">
    <source>
        <dbReference type="PROSITE" id="PS51198"/>
    </source>
</evidence>
<comment type="catalytic activity">
    <reaction evidence="8">
        <text>ATP + H2O = ADP + phosphate + H(+)</text>
        <dbReference type="Rhea" id="RHEA:13065"/>
        <dbReference type="ChEBI" id="CHEBI:15377"/>
        <dbReference type="ChEBI" id="CHEBI:15378"/>
        <dbReference type="ChEBI" id="CHEBI:30616"/>
        <dbReference type="ChEBI" id="CHEBI:43474"/>
        <dbReference type="ChEBI" id="CHEBI:456216"/>
        <dbReference type="EC" id="5.6.2.4"/>
    </reaction>
</comment>
<dbReference type="EC" id="5.6.2.4" evidence="7"/>
<gene>
    <name evidence="12" type="ORF">Srubr_34660</name>
</gene>
<reference evidence="13" key="1">
    <citation type="submission" date="2023-07" db="EMBL/GenBank/DDBJ databases">
        <title>Whole genome shotgun sequence of Streptomyces achromogenes subsp. rubradiris NBRC 14000.</title>
        <authorList>
            <person name="Komaki H."/>
            <person name="Tamura T."/>
        </authorList>
    </citation>
    <scope>NUCLEOTIDE SEQUENCE [LARGE SCALE GENOMIC DNA]</scope>
    <source>
        <strain evidence="13">NBRC 14000</strain>
    </source>
</reference>
<keyword evidence="1 9" id="KW-0547">Nucleotide-binding</keyword>